<evidence type="ECO:0000259" key="13">
    <source>
        <dbReference type="PROSITE" id="PS51192"/>
    </source>
</evidence>
<evidence type="ECO:0000256" key="2">
    <source>
        <dbReference type="ARBA" id="ARBA00007650"/>
    </source>
</evidence>
<comment type="similarity">
    <text evidence="2 12">Belongs to the SecA family.</text>
</comment>
<dbReference type="GO" id="GO:0065002">
    <property type="term" value="P:intracellular protein transmembrane transport"/>
    <property type="evidence" value="ECO:0007669"/>
    <property type="project" value="UniProtKB-UniRule"/>
</dbReference>
<dbReference type="PROSITE" id="PS51192">
    <property type="entry name" value="HELICASE_ATP_BIND_1"/>
    <property type="match status" value="1"/>
</dbReference>
<evidence type="ECO:0000256" key="1">
    <source>
        <dbReference type="ARBA" id="ARBA00004170"/>
    </source>
</evidence>
<protein>
    <recommendedName>
        <fullName evidence="12">Protein translocase subunit SecA</fullName>
        <ecNumber evidence="12">7.4.2.8</ecNumber>
    </recommendedName>
</protein>
<keyword evidence="11 12" id="KW-0472">Membrane</keyword>
<dbReference type="Pfam" id="PF07517">
    <property type="entry name" value="SecA_DEAD"/>
    <property type="match status" value="1"/>
</dbReference>
<dbReference type="CDD" id="cd18803">
    <property type="entry name" value="SF2_C_secA"/>
    <property type="match status" value="1"/>
</dbReference>
<keyword evidence="5 12" id="KW-0963">Cytoplasm</keyword>
<dbReference type="InterPro" id="IPR027417">
    <property type="entry name" value="P-loop_NTPase"/>
</dbReference>
<comment type="subcellular location">
    <subcellularLocation>
        <location evidence="12">Cell membrane</location>
        <topology evidence="12">Peripheral membrane protein</topology>
        <orientation evidence="12">Cytoplasmic side</orientation>
    </subcellularLocation>
    <subcellularLocation>
        <location evidence="12">Cytoplasm</location>
    </subcellularLocation>
    <subcellularLocation>
        <location evidence="1">Membrane</location>
        <topology evidence="1">Peripheral membrane protein</topology>
    </subcellularLocation>
    <text evidence="12">Distribution is 50-50.</text>
</comment>
<name>A0A0D4CJR7_LIMMU</name>
<dbReference type="SMART" id="SM00958">
    <property type="entry name" value="SecA_PP_bind"/>
    <property type="match status" value="1"/>
</dbReference>
<comment type="catalytic activity">
    <reaction evidence="12">
        <text>ATP + H2O + cellular proteinSide 1 = ADP + phosphate + cellular proteinSide 2.</text>
        <dbReference type="EC" id="7.4.2.8"/>
    </reaction>
</comment>
<dbReference type="AlphaFoldDB" id="A0A0D4CJR7"/>
<dbReference type="InterPro" id="IPR036670">
    <property type="entry name" value="SecA_X-link_sf"/>
</dbReference>
<dbReference type="SMART" id="SM00957">
    <property type="entry name" value="SecA_DEAD"/>
    <property type="match status" value="1"/>
</dbReference>
<dbReference type="InterPro" id="IPR011130">
    <property type="entry name" value="SecA_preprotein_X-link_dom"/>
</dbReference>
<dbReference type="GO" id="GO:0006605">
    <property type="term" value="P:protein targeting"/>
    <property type="evidence" value="ECO:0007669"/>
    <property type="project" value="UniProtKB-UniRule"/>
</dbReference>
<dbReference type="PANTHER" id="PTHR30612:SF0">
    <property type="entry name" value="CHLOROPLAST PROTEIN-TRANSPORTING ATPASE"/>
    <property type="match status" value="1"/>
</dbReference>
<dbReference type="InterPro" id="IPR020937">
    <property type="entry name" value="SecA_CS"/>
</dbReference>
<dbReference type="Pfam" id="PF01043">
    <property type="entry name" value="SecA_PP_bind"/>
    <property type="match status" value="1"/>
</dbReference>
<dbReference type="EMBL" id="CP011013">
    <property type="protein sequence ID" value="AJT50407.1"/>
    <property type="molecule type" value="Genomic_DNA"/>
</dbReference>
<dbReference type="InterPro" id="IPR000185">
    <property type="entry name" value="SecA"/>
</dbReference>
<dbReference type="InterPro" id="IPR011115">
    <property type="entry name" value="SecA_DEAD"/>
</dbReference>
<dbReference type="SUPFAM" id="SSF52540">
    <property type="entry name" value="P-loop containing nucleoside triphosphate hydrolases"/>
    <property type="match status" value="2"/>
</dbReference>
<dbReference type="NCBIfam" id="TIGR03714">
    <property type="entry name" value="secA2"/>
    <property type="match status" value="1"/>
</dbReference>
<comment type="subunit">
    <text evidence="12">Monomer and homodimer. Part of the essential Sec protein translocation apparatus which comprises SecA, SecYEG and auxiliary proteins SecDF. Other proteins may also be involved.</text>
</comment>
<dbReference type="HOGENOM" id="CLU_005314_3_2_9"/>
<dbReference type="GO" id="GO:0008564">
    <property type="term" value="F:protein-exporting ATPase activity"/>
    <property type="evidence" value="ECO:0007669"/>
    <property type="project" value="UniProtKB-EC"/>
</dbReference>
<evidence type="ECO:0000256" key="6">
    <source>
        <dbReference type="ARBA" id="ARBA00022741"/>
    </source>
</evidence>
<feature type="domain" description="Helicase ATP-binding" evidence="13">
    <location>
        <begin position="81"/>
        <end position="248"/>
    </location>
</feature>
<keyword evidence="9 12" id="KW-1278">Translocase</keyword>
<dbReference type="Gene3D" id="1.10.3060.10">
    <property type="entry name" value="Helical scaffold and wing domains of SecA"/>
    <property type="match status" value="1"/>
</dbReference>
<evidence type="ECO:0000259" key="15">
    <source>
        <dbReference type="PROSITE" id="PS51196"/>
    </source>
</evidence>
<feature type="domain" description="SecA family profile" evidence="15">
    <location>
        <begin position="1"/>
        <end position="570"/>
    </location>
</feature>
<evidence type="ECO:0000259" key="14">
    <source>
        <dbReference type="PROSITE" id="PS51194"/>
    </source>
</evidence>
<dbReference type="SUPFAM" id="SSF81767">
    <property type="entry name" value="Pre-protein crosslinking domain of SecA"/>
    <property type="match status" value="1"/>
</dbReference>
<keyword evidence="17" id="KW-1185">Reference proteome</keyword>
<dbReference type="Gene3D" id="3.40.50.300">
    <property type="entry name" value="P-loop containing nucleotide triphosphate hydrolases"/>
    <property type="match status" value="2"/>
</dbReference>
<dbReference type="Gene3D" id="3.90.1440.10">
    <property type="entry name" value="SecA, preprotein cross-linking domain"/>
    <property type="match status" value="1"/>
</dbReference>
<dbReference type="PROSITE" id="PS01312">
    <property type="entry name" value="SECA"/>
    <property type="match status" value="1"/>
</dbReference>
<dbReference type="NCBIfam" id="NF006630">
    <property type="entry name" value="PRK09200.1"/>
    <property type="match status" value="1"/>
</dbReference>
<dbReference type="Proteomes" id="UP000003645">
    <property type="component" value="Chromosome"/>
</dbReference>
<dbReference type="InterPro" id="IPR014018">
    <property type="entry name" value="SecA_motor_DEAD"/>
</dbReference>
<dbReference type="InterPro" id="IPR011116">
    <property type="entry name" value="SecA_Wing/Scaffold"/>
</dbReference>
<feature type="binding site" evidence="12">
    <location>
        <begin position="97"/>
        <end position="101"/>
    </location>
    <ligand>
        <name>ATP</name>
        <dbReference type="ChEBI" id="CHEBI:30616"/>
    </ligand>
</feature>
<comment type="function">
    <text evidence="12">Part of the Sec protein translocase complex. Interacts with the SecYEG preprotein conducting channel. Has a central role in coupling the hydrolysis of ATP to the transfer of proteins into and across the cell membrane, serving as an ATP-driven molecular motor driving the stepwise translocation of polypeptide chains across the membrane.</text>
</comment>
<keyword evidence="8 12" id="KW-0653">Protein transport</keyword>
<dbReference type="STRING" id="1130798.LBLM1_04665"/>
<dbReference type="HAMAP" id="MF_01382">
    <property type="entry name" value="SecA"/>
    <property type="match status" value="1"/>
</dbReference>
<dbReference type="GO" id="GO:0005829">
    <property type="term" value="C:cytosol"/>
    <property type="evidence" value="ECO:0007669"/>
    <property type="project" value="TreeGrafter"/>
</dbReference>
<accession>A0A0D4CJR7</accession>
<dbReference type="InterPro" id="IPR022490">
    <property type="entry name" value="SecA2"/>
</dbReference>
<dbReference type="GO" id="GO:0017038">
    <property type="term" value="P:protein import"/>
    <property type="evidence" value="ECO:0007669"/>
    <property type="project" value="InterPro"/>
</dbReference>
<evidence type="ECO:0000256" key="9">
    <source>
        <dbReference type="ARBA" id="ARBA00022967"/>
    </source>
</evidence>
<dbReference type="Pfam" id="PF21090">
    <property type="entry name" value="P-loop_SecA"/>
    <property type="match status" value="2"/>
</dbReference>
<evidence type="ECO:0000256" key="10">
    <source>
        <dbReference type="ARBA" id="ARBA00023010"/>
    </source>
</evidence>
<gene>
    <name evidence="12" type="primary">secA</name>
    <name evidence="16" type="ORF">LBLM1_04665</name>
</gene>
<dbReference type="PROSITE" id="PS51196">
    <property type="entry name" value="SECA_MOTOR_DEAD"/>
    <property type="match status" value="1"/>
</dbReference>
<evidence type="ECO:0000256" key="4">
    <source>
        <dbReference type="ARBA" id="ARBA00022475"/>
    </source>
</evidence>
<dbReference type="CDD" id="cd17928">
    <property type="entry name" value="DEXDc_SecA"/>
    <property type="match status" value="1"/>
</dbReference>
<dbReference type="OrthoDB" id="9762243at2"/>
<dbReference type="InterPro" id="IPR014001">
    <property type="entry name" value="Helicase_ATP-bd"/>
</dbReference>
<evidence type="ECO:0000313" key="17">
    <source>
        <dbReference type="Proteomes" id="UP000003645"/>
    </source>
</evidence>
<dbReference type="PRINTS" id="PR00906">
    <property type="entry name" value="SECA"/>
</dbReference>
<dbReference type="PANTHER" id="PTHR30612">
    <property type="entry name" value="SECA INNER MEMBRANE COMPONENT OF SEC PROTEIN SECRETION SYSTEM"/>
    <property type="match status" value="1"/>
</dbReference>
<keyword evidence="7 12" id="KW-0067">ATP-binding</keyword>
<evidence type="ECO:0000256" key="7">
    <source>
        <dbReference type="ARBA" id="ARBA00022840"/>
    </source>
</evidence>
<evidence type="ECO:0000256" key="12">
    <source>
        <dbReference type="HAMAP-Rule" id="MF_01382"/>
    </source>
</evidence>
<dbReference type="InterPro" id="IPR001650">
    <property type="entry name" value="Helicase_C-like"/>
</dbReference>
<evidence type="ECO:0000256" key="11">
    <source>
        <dbReference type="ARBA" id="ARBA00023136"/>
    </source>
</evidence>
<dbReference type="KEGG" id="lmu:LBLM1_04665"/>
<keyword evidence="4 12" id="KW-1003">Cell membrane</keyword>
<dbReference type="Pfam" id="PF07516">
    <property type="entry name" value="SecA_SW"/>
    <property type="match status" value="1"/>
</dbReference>
<keyword evidence="6 12" id="KW-0547">Nucleotide-binding</keyword>
<feature type="binding site" evidence="12">
    <location>
        <position position="79"/>
    </location>
    <ligand>
        <name>ATP</name>
        <dbReference type="ChEBI" id="CHEBI:30616"/>
    </ligand>
</feature>
<dbReference type="PROSITE" id="PS51194">
    <property type="entry name" value="HELICASE_CTER"/>
    <property type="match status" value="1"/>
</dbReference>
<feature type="domain" description="Helicase C-terminal" evidence="14">
    <location>
        <begin position="415"/>
        <end position="578"/>
    </location>
</feature>
<dbReference type="GO" id="GO:0043952">
    <property type="term" value="P:protein transport by the Sec complex"/>
    <property type="evidence" value="ECO:0007669"/>
    <property type="project" value="TreeGrafter"/>
</dbReference>
<feature type="binding site" evidence="12">
    <location>
        <position position="493"/>
    </location>
    <ligand>
        <name>ATP</name>
        <dbReference type="ChEBI" id="CHEBI:30616"/>
    </ligand>
</feature>
<dbReference type="SUPFAM" id="SSF81886">
    <property type="entry name" value="Helical scaffold and wing domains of SecA"/>
    <property type="match status" value="1"/>
</dbReference>
<evidence type="ECO:0000256" key="8">
    <source>
        <dbReference type="ARBA" id="ARBA00022927"/>
    </source>
</evidence>
<evidence type="ECO:0000256" key="5">
    <source>
        <dbReference type="ARBA" id="ARBA00022490"/>
    </source>
</evidence>
<dbReference type="GO" id="GO:0005886">
    <property type="term" value="C:plasma membrane"/>
    <property type="evidence" value="ECO:0007669"/>
    <property type="project" value="UniProtKB-SubCell"/>
</dbReference>
<organism evidence="16 17">
    <name type="scientific">Limosilactobacillus mucosae LM1</name>
    <dbReference type="NCBI Taxonomy" id="1130798"/>
    <lineage>
        <taxon>Bacteria</taxon>
        <taxon>Bacillati</taxon>
        <taxon>Bacillota</taxon>
        <taxon>Bacilli</taxon>
        <taxon>Lactobacillales</taxon>
        <taxon>Lactobacillaceae</taxon>
        <taxon>Limosilactobacillus</taxon>
    </lineage>
</organism>
<evidence type="ECO:0000256" key="3">
    <source>
        <dbReference type="ARBA" id="ARBA00022448"/>
    </source>
</evidence>
<keyword evidence="3 12" id="KW-0813">Transport</keyword>
<dbReference type="GO" id="GO:0005524">
    <property type="term" value="F:ATP binding"/>
    <property type="evidence" value="ECO:0007669"/>
    <property type="project" value="UniProtKB-UniRule"/>
</dbReference>
<keyword evidence="10 12" id="KW-0811">Translocation</keyword>
<dbReference type="EC" id="7.4.2.8" evidence="12"/>
<dbReference type="RefSeq" id="WP_006500927.1">
    <property type="nucleotide sequence ID" value="NZ_CP011013.1"/>
</dbReference>
<sequence length="792" mass="90323">MRTTAFSFELQRARHILTKVNALAPMMREMSDQELQAQTPRMRKMLQGGQSLNSLLPMAFATAREAARRVLGMYPYDVQVIGAIVLHHGWIAEMKTGEGKTLTAALPLYLNGLTGKGAILVTPSRYLAQRDQEELSALYEWLGLTCSLGFDPDDESGNRATVADKRKWYQADVLYTTGSTLAFDYLFNNLASRPEDQYLRPYNYAIVDEVDAVFLDGANSPMVVASKPELQSNLYRLTDEFVRSLEPGTDYRRSRNHKSAWLTHQGVLKAEQWFRINGLFDERHRELYRHISLALQAHFVQQRGHDYMVEDGEVILLDEANGRLMRGMKVNTGIQQAVEQKEGVKISENRQAVASITYQGLFRLFNNVAGMTGTARIAANEFIDVYKMKVVQIPRHRKNIRKDHQPRVYLTTSEKLIEAIKLAEKLHQKGRPILLIAGSVENSEIVSEILLNRGIPHNLLNARNEANEATIIKNAGQKNAVTVSTNMAGRGTDIKLGPGVAKLGGLAVIGTEMLDPRVAEQLQGRAGRQGDPGDSWFFISLEDNFVSQNSSPVIRKYYRRHIKHFNHQAKPHRLHNPRILLSLLLLRDKVMVSQRQTRARMYSYENSMRLERMAFYESRDAIMNADDYRKTALNWIEHGFDVILSKRSSWDYGHLKAMVNHWITYDDAQIPADLNYQDLAAVKSYLICRTNEILDQIEDSIADSKQIDQFYRSALLKAMDDCWVDQVAYLGYLKTLVQPWTLLQRNPMEVYHEKAYGRFKQMIDAVTQEAIRNLLLSTVALNEDGEVVVYFV</sequence>
<dbReference type="InterPro" id="IPR044722">
    <property type="entry name" value="SecA_SF2_C"/>
</dbReference>
<dbReference type="FunFam" id="3.40.50.300:FF:000429">
    <property type="entry name" value="Preprotein translocase subunit SecA"/>
    <property type="match status" value="1"/>
</dbReference>
<proteinExistence type="inferred from homology"/>
<evidence type="ECO:0000313" key="16">
    <source>
        <dbReference type="EMBL" id="AJT50407.1"/>
    </source>
</evidence>
<reference evidence="16 17" key="1">
    <citation type="journal article" date="2012" name="J. Bacteriol.">
        <title>Genome sequence of Lactobacillus mucosae LM1, isolated from piglet feces.</title>
        <authorList>
            <person name="Lee J.H."/>
            <person name="Valeriano V.D."/>
            <person name="Shin Y.R."/>
            <person name="Chae J.P."/>
            <person name="Kim G.B."/>
            <person name="Ham J.S."/>
            <person name="Chun J."/>
            <person name="Kang D.K."/>
        </authorList>
    </citation>
    <scope>NUCLEOTIDE SEQUENCE [LARGE SCALE GENOMIC DNA]</scope>
    <source>
        <strain evidence="16 17">LM1</strain>
    </source>
</reference>
<dbReference type="GO" id="GO:0031522">
    <property type="term" value="C:cell envelope Sec protein transport complex"/>
    <property type="evidence" value="ECO:0007669"/>
    <property type="project" value="TreeGrafter"/>
</dbReference>
<dbReference type="InterPro" id="IPR036266">
    <property type="entry name" value="SecA_Wing/Scaffold_sf"/>
</dbReference>